<dbReference type="EMBL" id="LR025742">
    <property type="protein sequence ID" value="VBB11337.1"/>
    <property type="molecule type" value="Genomic_DNA"/>
</dbReference>
<dbReference type="Pfam" id="PF12728">
    <property type="entry name" value="HTH_17"/>
    <property type="match status" value="1"/>
</dbReference>
<dbReference type="Proteomes" id="UP000268684">
    <property type="component" value="Chromosome I"/>
</dbReference>
<accession>A0AAJ5T3A9</accession>
<evidence type="ECO:0000259" key="1">
    <source>
        <dbReference type="Pfam" id="PF12728"/>
    </source>
</evidence>
<organism evidence="2 3">
    <name type="scientific">Burkholderia stabilis</name>
    <dbReference type="NCBI Taxonomy" id="95485"/>
    <lineage>
        <taxon>Bacteria</taxon>
        <taxon>Pseudomonadati</taxon>
        <taxon>Pseudomonadota</taxon>
        <taxon>Betaproteobacteria</taxon>
        <taxon>Burkholderiales</taxon>
        <taxon>Burkholderiaceae</taxon>
        <taxon>Burkholderia</taxon>
        <taxon>Burkholderia cepacia complex</taxon>
    </lineage>
</organism>
<dbReference type="RefSeq" id="WP_122166971.1">
    <property type="nucleotide sequence ID" value="NZ_LR025742.1"/>
</dbReference>
<evidence type="ECO:0000313" key="3">
    <source>
        <dbReference type="Proteomes" id="UP000268684"/>
    </source>
</evidence>
<dbReference type="InterPro" id="IPR041657">
    <property type="entry name" value="HTH_17"/>
</dbReference>
<proteinExistence type="predicted"/>
<dbReference type="GeneID" id="71053940"/>
<keyword evidence="3" id="KW-1185">Reference proteome</keyword>
<gene>
    <name evidence="2" type="ORF">BSTAB16_1465</name>
</gene>
<sequence>MSSAVPKLYRISDVMVQLSVSRSTIYRMVDAGTLCLVKVGVHGSRITAESVAAVLAGKSSITTDDQSALA</sequence>
<evidence type="ECO:0000313" key="2">
    <source>
        <dbReference type="EMBL" id="VBB11337.1"/>
    </source>
</evidence>
<feature type="domain" description="Helix-turn-helix" evidence="1">
    <location>
        <begin position="8"/>
        <end position="58"/>
    </location>
</feature>
<name>A0AAJ5T3A9_9BURK</name>
<dbReference type="AlphaFoldDB" id="A0AAJ5T3A9"/>
<protein>
    <submittedName>
        <fullName evidence="2">DNA binding domain, excisionase family,Helix-turn-helix domain</fullName>
    </submittedName>
</protein>
<reference evidence="2 3" key="1">
    <citation type="submission" date="2017-11" db="EMBL/GenBank/DDBJ databases">
        <authorList>
            <person name="Seth-Smith MB H."/>
        </authorList>
    </citation>
    <scope>NUCLEOTIDE SEQUENCE [LARGE SCALE GENOMIC DNA]</scope>
    <source>
        <strain evidence="2">E</strain>
    </source>
</reference>